<keyword evidence="5 12" id="KW-0732">Signal</keyword>
<dbReference type="PANTHER" id="PTHR22650:SF9">
    <property type="entry name" value="LRRCT DOMAIN-CONTAINING PROTEIN"/>
    <property type="match status" value="1"/>
</dbReference>
<evidence type="ECO:0000256" key="11">
    <source>
        <dbReference type="SAM" id="Phobius"/>
    </source>
</evidence>
<dbReference type="Gene3D" id="3.80.10.10">
    <property type="entry name" value="Ribonuclease Inhibitor"/>
    <property type="match status" value="1"/>
</dbReference>
<evidence type="ECO:0000256" key="3">
    <source>
        <dbReference type="ARBA" id="ARBA00022692"/>
    </source>
</evidence>
<keyword evidence="7 11" id="KW-1133">Transmembrane helix</keyword>
<evidence type="ECO:0000256" key="6">
    <source>
        <dbReference type="ARBA" id="ARBA00022889"/>
    </source>
</evidence>
<feature type="domain" description="LRRCT" evidence="14">
    <location>
        <begin position="86"/>
        <end position="141"/>
    </location>
</feature>
<keyword evidence="2" id="KW-0433">Leucine-rich repeat</keyword>
<evidence type="ECO:0000256" key="1">
    <source>
        <dbReference type="ARBA" id="ARBA00004479"/>
    </source>
</evidence>
<gene>
    <name evidence="16 17" type="primary">LOC110081619</name>
</gene>
<feature type="transmembrane region" description="Helical" evidence="11">
    <location>
        <begin position="150"/>
        <end position="172"/>
    </location>
</feature>
<evidence type="ECO:0000256" key="12">
    <source>
        <dbReference type="SAM" id="SignalP"/>
    </source>
</evidence>
<organism evidence="15 16">
    <name type="scientific">Pogona vitticeps</name>
    <name type="common">central bearded dragon</name>
    <dbReference type="NCBI Taxonomy" id="103695"/>
    <lineage>
        <taxon>Eukaryota</taxon>
        <taxon>Metazoa</taxon>
        <taxon>Chordata</taxon>
        <taxon>Craniata</taxon>
        <taxon>Vertebrata</taxon>
        <taxon>Euteleostomi</taxon>
        <taxon>Lepidosauria</taxon>
        <taxon>Squamata</taxon>
        <taxon>Bifurcata</taxon>
        <taxon>Unidentata</taxon>
        <taxon>Episquamata</taxon>
        <taxon>Toxicofera</taxon>
        <taxon>Iguania</taxon>
        <taxon>Acrodonta</taxon>
        <taxon>Agamidae</taxon>
        <taxon>Amphibolurinae</taxon>
        <taxon>Pogona</taxon>
    </lineage>
</organism>
<keyword evidence="10" id="KW-1015">Disulfide bond</keyword>
<dbReference type="SMART" id="SM00013">
    <property type="entry name" value="LRRNT"/>
    <property type="match status" value="1"/>
</dbReference>
<dbReference type="InterPro" id="IPR000372">
    <property type="entry name" value="LRRNT"/>
</dbReference>
<dbReference type="InterPro" id="IPR052313">
    <property type="entry name" value="GPIb-IX-V_Complex"/>
</dbReference>
<dbReference type="InterPro" id="IPR000483">
    <property type="entry name" value="Cys-rich_flank_reg_C"/>
</dbReference>
<dbReference type="SMART" id="SM00082">
    <property type="entry name" value="LRRCT"/>
    <property type="match status" value="1"/>
</dbReference>
<evidence type="ECO:0000256" key="7">
    <source>
        <dbReference type="ARBA" id="ARBA00022989"/>
    </source>
</evidence>
<evidence type="ECO:0000256" key="4">
    <source>
        <dbReference type="ARBA" id="ARBA00022696"/>
    </source>
</evidence>
<proteinExistence type="predicted"/>
<dbReference type="OrthoDB" id="72369at2759"/>
<evidence type="ECO:0000313" key="16">
    <source>
        <dbReference type="RefSeq" id="XP_020654130.2"/>
    </source>
</evidence>
<dbReference type="SUPFAM" id="SSF52058">
    <property type="entry name" value="L domain-like"/>
    <property type="match status" value="1"/>
</dbReference>
<evidence type="ECO:0000256" key="8">
    <source>
        <dbReference type="ARBA" id="ARBA00023084"/>
    </source>
</evidence>
<evidence type="ECO:0000256" key="9">
    <source>
        <dbReference type="ARBA" id="ARBA00023136"/>
    </source>
</evidence>
<dbReference type="InterPro" id="IPR032675">
    <property type="entry name" value="LRR_dom_sf"/>
</dbReference>
<keyword evidence="9 11" id="KW-0472">Membrane</keyword>
<feature type="chain" id="PRO_5045019177" evidence="12">
    <location>
        <begin position="19"/>
        <end position="219"/>
    </location>
</feature>
<evidence type="ECO:0000256" key="10">
    <source>
        <dbReference type="ARBA" id="ARBA00023157"/>
    </source>
</evidence>
<keyword evidence="3 11" id="KW-0812">Transmembrane</keyword>
<comment type="subcellular location">
    <subcellularLocation>
        <location evidence="1">Membrane</location>
        <topology evidence="1">Single-pass type I membrane protein</topology>
    </subcellularLocation>
</comment>
<evidence type="ECO:0000313" key="17">
    <source>
        <dbReference type="RefSeq" id="XP_072845801.1"/>
    </source>
</evidence>
<dbReference type="Proteomes" id="UP001652642">
    <property type="component" value="Chromosome 2"/>
</dbReference>
<dbReference type="RefSeq" id="XP_072845801.1">
    <property type="nucleotide sequence ID" value="XM_072989700.1"/>
</dbReference>
<accession>A0A6J0U4E6</accession>
<protein>
    <submittedName>
        <fullName evidence="16 17">Platelet glycoprotein IX-like</fullName>
    </submittedName>
</protein>
<evidence type="ECO:0000256" key="2">
    <source>
        <dbReference type="ARBA" id="ARBA00022614"/>
    </source>
</evidence>
<evidence type="ECO:0000256" key="5">
    <source>
        <dbReference type="ARBA" id="ARBA00022729"/>
    </source>
</evidence>
<evidence type="ECO:0000313" key="15">
    <source>
        <dbReference type="Proteomes" id="UP001652642"/>
    </source>
</evidence>
<dbReference type="GeneID" id="110081619"/>
<dbReference type="RefSeq" id="XP_020654130.2">
    <property type="nucleotide sequence ID" value="XM_020798471.2"/>
</dbReference>
<feature type="signal peptide" evidence="12">
    <location>
        <begin position="1"/>
        <end position="18"/>
    </location>
</feature>
<dbReference type="PANTHER" id="PTHR22650">
    <property type="entry name" value="GLYCOPROTEIN IB BETA"/>
    <property type="match status" value="1"/>
</dbReference>
<keyword evidence="6" id="KW-0130">Cell adhesion</keyword>
<evidence type="ECO:0000259" key="14">
    <source>
        <dbReference type="SMART" id="SM00082"/>
    </source>
</evidence>
<evidence type="ECO:0000259" key="13">
    <source>
        <dbReference type="SMART" id="SM00013"/>
    </source>
</evidence>
<reference evidence="15 16" key="1">
    <citation type="submission" date="2025-05" db="UniProtKB">
        <authorList>
            <consortium name="RefSeq"/>
        </authorList>
    </citation>
    <scope>NUCLEOTIDE SEQUENCE [LARGE SCALE GENOMIC DNA]</scope>
</reference>
<name>A0A6J0U4E6_9SAUR</name>
<feature type="domain" description="LRRNT" evidence="13">
    <location>
        <begin position="20"/>
        <end position="56"/>
    </location>
</feature>
<sequence length="219" mass="24967">MVTCQGLLILLFLETTFGSSCPHHCSCSPSDQNPLKVDCSFRELTTFPLLPGSTQELYLQENKLKTIPAGAFDSLQMLKVINLSSNPWHCDCRILYLKNWLEDQMDNLLTNDIPDVRCFTPRSLRNRSVSDLRWSEVPSCSTPQRLCSDFLFSDALLFILVFLLLLICIFLITRKTKFKVEVCENSTKIPGTLPLTFYRLKRRTGRVPSNSSLLVTAEH</sequence>
<keyword evidence="4" id="KW-0356">Hemostasis</keyword>
<dbReference type="Pfam" id="PF13855">
    <property type="entry name" value="LRR_8"/>
    <property type="match status" value="1"/>
</dbReference>
<keyword evidence="8" id="KW-0094">Blood coagulation</keyword>
<dbReference type="InterPro" id="IPR001611">
    <property type="entry name" value="Leu-rich_rpt"/>
</dbReference>
<dbReference type="Pfam" id="PF01462">
    <property type="entry name" value="LRRNT"/>
    <property type="match status" value="1"/>
</dbReference>
<keyword evidence="15" id="KW-1185">Reference proteome</keyword>